<comment type="subunit">
    <text evidence="6">Hexamer formed by 3 homodimers.</text>
</comment>
<evidence type="ECO:0000256" key="5">
    <source>
        <dbReference type="ARBA" id="ARBA00022679"/>
    </source>
</evidence>
<sequence>MAPLLTWRNRWNGQSGPDYAPIPPPPHPTYDLDAVVKSALEEDSAGIGDVTTLSTIPESTQAVASFLAKADGVLAGLAVADKVFELVDPELSVRWTQRDGDRVSKGAFFGEVRGSARSILTAERIALNFMQRMSGIATATRDMVEAVQGSRSKILETRKTVPGLRVLDKWAVLIGGGVNHRIGLFDMVMIKNNHIAAAGSIEKAVRCTQEYTAQHGLDVPIEVETRTLQEVLEVKELILEQSNLRIDRVMLDNMTTLDKSHEGGVDVSMLQNAMDTLRGVDVETEASGNVMLQTVGKIASTGGNAPRTTE</sequence>
<dbReference type="SUPFAM" id="SSF51690">
    <property type="entry name" value="Nicotinate/Quinolinate PRTase C-terminal domain-like"/>
    <property type="match status" value="1"/>
</dbReference>
<evidence type="ECO:0000313" key="9">
    <source>
        <dbReference type="EMBL" id="CAL5226191.1"/>
    </source>
</evidence>
<dbReference type="InterPro" id="IPR004393">
    <property type="entry name" value="NadC"/>
</dbReference>
<dbReference type="Pfam" id="PF01729">
    <property type="entry name" value="QRPTase_C"/>
    <property type="match status" value="1"/>
</dbReference>
<dbReference type="InterPro" id="IPR027277">
    <property type="entry name" value="NadC/ModD"/>
</dbReference>
<dbReference type="Gene3D" id="3.20.20.70">
    <property type="entry name" value="Aldolase class I"/>
    <property type="match status" value="1"/>
</dbReference>
<proteinExistence type="inferred from homology"/>
<dbReference type="PIRSF" id="PIRSF006250">
    <property type="entry name" value="NadC_ModD"/>
    <property type="match status" value="1"/>
</dbReference>
<evidence type="ECO:0000256" key="2">
    <source>
        <dbReference type="ARBA" id="ARBA00009400"/>
    </source>
</evidence>
<evidence type="ECO:0000259" key="7">
    <source>
        <dbReference type="Pfam" id="PF01729"/>
    </source>
</evidence>
<evidence type="ECO:0000256" key="3">
    <source>
        <dbReference type="ARBA" id="ARBA00022642"/>
    </source>
</evidence>
<dbReference type="PANTHER" id="PTHR32179:SF3">
    <property type="entry name" value="NICOTINATE-NUCLEOTIDE PYROPHOSPHORYLASE [CARBOXYLATING]"/>
    <property type="match status" value="1"/>
</dbReference>
<comment type="caution">
    <text evidence="9">The sequence shown here is derived from an EMBL/GenBank/DDBJ whole genome shotgun (WGS) entry which is preliminary data.</text>
</comment>
<comment type="pathway">
    <text evidence="1 6">Cofactor biosynthesis; NAD(+) biosynthesis; nicotinate D-ribonucleotide from quinolinate: step 1/1.</text>
</comment>
<dbReference type="InterPro" id="IPR002638">
    <property type="entry name" value="Quinolinate_PRibosylTrfase_C"/>
</dbReference>
<evidence type="ECO:0000259" key="8">
    <source>
        <dbReference type="Pfam" id="PF02749"/>
    </source>
</evidence>
<name>A0ABP1G1V7_9CHLO</name>
<accession>A0ABP1G1V7</accession>
<keyword evidence="5 6" id="KW-0808">Transferase</keyword>
<evidence type="ECO:0000256" key="1">
    <source>
        <dbReference type="ARBA" id="ARBA00004893"/>
    </source>
</evidence>
<comment type="function">
    <text evidence="6">Involved in the catabolism of quinolinic acid (QA).</text>
</comment>
<feature type="domain" description="Quinolinate phosphoribosyl transferase C-terminal" evidence="7">
    <location>
        <begin position="136"/>
        <end position="302"/>
    </location>
</feature>
<gene>
    <name evidence="9" type="primary">g9025</name>
    <name evidence="9" type="ORF">VP750_LOCUS8097</name>
</gene>
<dbReference type="Gene3D" id="3.90.1170.20">
    <property type="entry name" value="Quinolinate phosphoribosyl transferase, N-terminal domain"/>
    <property type="match status" value="1"/>
</dbReference>
<dbReference type="EC" id="2.4.2.19" evidence="6"/>
<keyword evidence="4 6" id="KW-0328">Glycosyltransferase</keyword>
<comment type="catalytic activity">
    <reaction evidence="6">
        <text>nicotinate beta-D-ribonucleotide + CO2 + diphosphate = quinolinate + 5-phospho-alpha-D-ribose 1-diphosphate + 2 H(+)</text>
        <dbReference type="Rhea" id="RHEA:12733"/>
        <dbReference type="ChEBI" id="CHEBI:15378"/>
        <dbReference type="ChEBI" id="CHEBI:16526"/>
        <dbReference type="ChEBI" id="CHEBI:29959"/>
        <dbReference type="ChEBI" id="CHEBI:33019"/>
        <dbReference type="ChEBI" id="CHEBI:57502"/>
        <dbReference type="ChEBI" id="CHEBI:58017"/>
        <dbReference type="EC" id="2.4.2.19"/>
    </reaction>
</comment>
<dbReference type="InterPro" id="IPR022412">
    <property type="entry name" value="Quinolinate_PRibosylTrfase_N"/>
</dbReference>
<dbReference type="InterPro" id="IPR036068">
    <property type="entry name" value="Nicotinate_pribotase-like_C"/>
</dbReference>
<keyword evidence="3 6" id="KW-0662">Pyridine nucleotide biosynthesis</keyword>
<organism evidence="9 10">
    <name type="scientific">Coccomyxa viridis</name>
    <dbReference type="NCBI Taxonomy" id="1274662"/>
    <lineage>
        <taxon>Eukaryota</taxon>
        <taxon>Viridiplantae</taxon>
        <taxon>Chlorophyta</taxon>
        <taxon>core chlorophytes</taxon>
        <taxon>Trebouxiophyceae</taxon>
        <taxon>Trebouxiophyceae incertae sedis</taxon>
        <taxon>Coccomyxaceae</taxon>
        <taxon>Coccomyxa</taxon>
    </lineage>
</organism>
<dbReference type="CDD" id="cd01572">
    <property type="entry name" value="QPRTase"/>
    <property type="match status" value="1"/>
</dbReference>
<feature type="domain" description="Quinolinate phosphoribosyl transferase N-terminal" evidence="8">
    <location>
        <begin position="49"/>
        <end position="134"/>
    </location>
</feature>
<dbReference type="SUPFAM" id="SSF54675">
    <property type="entry name" value="Nicotinate/Quinolinate PRTase N-terminal domain-like"/>
    <property type="match status" value="1"/>
</dbReference>
<dbReference type="PANTHER" id="PTHR32179">
    <property type="entry name" value="NICOTINATE-NUCLEOTIDE PYROPHOSPHORYLASE [CARBOXYLATING]"/>
    <property type="match status" value="1"/>
</dbReference>
<protein>
    <recommendedName>
        <fullName evidence="6">Nicotinate-nucleotide pyrophosphorylase [carboxylating]</fullName>
        <ecNumber evidence="6">2.4.2.19</ecNumber>
    </recommendedName>
    <alternativeName>
        <fullName evidence="6">Quinolinate phosphoribosyltransferase [decarboxylating]</fullName>
    </alternativeName>
</protein>
<dbReference type="NCBIfam" id="TIGR00078">
    <property type="entry name" value="nadC"/>
    <property type="match status" value="1"/>
</dbReference>
<evidence type="ECO:0000256" key="6">
    <source>
        <dbReference type="PIRNR" id="PIRNR006250"/>
    </source>
</evidence>
<dbReference type="EMBL" id="CAXHTA020000016">
    <property type="protein sequence ID" value="CAL5226191.1"/>
    <property type="molecule type" value="Genomic_DNA"/>
</dbReference>
<dbReference type="Pfam" id="PF02749">
    <property type="entry name" value="QRPTase_N"/>
    <property type="match status" value="1"/>
</dbReference>
<reference evidence="9 10" key="1">
    <citation type="submission" date="2024-06" db="EMBL/GenBank/DDBJ databases">
        <authorList>
            <person name="Kraege A."/>
            <person name="Thomma B."/>
        </authorList>
    </citation>
    <scope>NUCLEOTIDE SEQUENCE [LARGE SCALE GENOMIC DNA]</scope>
</reference>
<evidence type="ECO:0000256" key="4">
    <source>
        <dbReference type="ARBA" id="ARBA00022676"/>
    </source>
</evidence>
<comment type="similarity">
    <text evidence="2 6">Belongs to the NadC/ModD family.</text>
</comment>
<dbReference type="InterPro" id="IPR037128">
    <property type="entry name" value="Quinolinate_PRibosylTase_N_sf"/>
</dbReference>
<evidence type="ECO:0000313" key="10">
    <source>
        <dbReference type="Proteomes" id="UP001497392"/>
    </source>
</evidence>
<keyword evidence="10" id="KW-1185">Reference proteome</keyword>
<dbReference type="Proteomes" id="UP001497392">
    <property type="component" value="Unassembled WGS sequence"/>
</dbReference>
<dbReference type="InterPro" id="IPR013785">
    <property type="entry name" value="Aldolase_TIM"/>
</dbReference>